<feature type="transmembrane region" description="Helical" evidence="2">
    <location>
        <begin position="165"/>
        <end position="186"/>
    </location>
</feature>
<evidence type="ECO:0000313" key="4">
    <source>
        <dbReference type="Proteomes" id="UP000282613"/>
    </source>
</evidence>
<keyword evidence="2" id="KW-0472">Membrane</keyword>
<feature type="transmembrane region" description="Helical" evidence="2">
    <location>
        <begin position="66"/>
        <end position="89"/>
    </location>
</feature>
<keyword evidence="2" id="KW-0812">Transmembrane</keyword>
<dbReference type="AlphaFoldDB" id="A0A158RAC9"/>
<evidence type="ECO:0000313" key="5">
    <source>
        <dbReference type="WBParaSite" id="TASK_0000900601-mRNA-1"/>
    </source>
</evidence>
<evidence type="ECO:0000256" key="2">
    <source>
        <dbReference type="SAM" id="Phobius"/>
    </source>
</evidence>
<keyword evidence="2" id="KW-1133">Transmembrane helix</keyword>
<reference evidence="3 4" key="2">
    <citation type="submission" date="2018-11" db="EMBL/GenBank/DDBJ databases">
        <authorList>
            <consortium name="Pathogen Informatics"/>
        </authorList>
    </citation>
    <scope>NUCLEOTIDE SEQUENCE [LARGE SCALE GENOMIC DNA]</scope>
</reference>
<proteinExistence type="predicted"/>
<evidence type="ECO:0000256" key="1">
    <source>
        <dbReference type="SAM" id="MobiDB-lite"/>
    </source>
</evidence>
<organism evidence="5">
    <name type="scientific">Taenia asiatica</name>
    <name type="common">Asian tapeworm</name>
    <dbReference type="NCBI Taxonomy" id="60517"/>
    <lineage>
        <taxon>Eukaryota</taxon>
        <taxon>Metazoa</taxon>
        <taxon>Spiralia</taxon>
        <taxon>Lophotrochozoa</taxon>
        <taxon>Platyhelminthes</taxon>
        <taxon>Cestoda</taxon>
        <taxon>Eucestoda</taxon>
        <taxon>Cyclophyllidea</taxon>
        <taxon>Taeniidae</taxon>
        <taxon>Taenia</taxon>
    </lineage>
</organism>
<feature type="transmembrane region" description="Helical" evidence="2">
    <location>
        <begin position="238"/>
        <end position="259"/>
    </location>
</feature>
<accession>A0A158RAC9</accession>
<dbReference type="WBParaSite" id="TASK_0000900601-mRNA-1">
    <property type="protein sequence ID" value="TASK_0000900601-mRNA-1"/>
    <property type="gene ID" value="TASK_0000900601"/>
</dbReference>
<evidence type="ECO:0000313" key="3">
    <source>
        <dbReference type="EMBL" id="VDK41499.1"/>
    </source>
</evidence>
<dbReference type="EMBL" id="UYRS01018958">
    <property type="protein sequence ID" value="VDK41499.1"/>
    <property type="molecule type" value="Genomic_DNA"/>
</dbReference>
<dbReference type="Proteomes" id="UP000282613">
    <property type="component" value="Unassembled WGS sequence"/>
</dbReference>
<feature type="compositionally biased region" description="Acidic residues" evidence="1">
    <location>
        <begin position="11"/>
        <end position="21"/>
    </location>
</feature>
<name>A0A158RAC9_TAEAS</name>
<reference evidence="5" key="1">
    <citation type="submission" date="2016-04" db="UniProtKB">
        <authorList>
            <consortium name="WormBaseParasite"/>
        </authorList>
    </citation>
    <scope>IDENTIFICATION</scope>
</reference>
<dbReference type="Gene3D" id="1.20.140.150">
    <property type="match status" value="1"/>
</dbReference>
<dbReference type="OrthoDB" id="6283877at2759"/>
<feature type="transmembrane region" description="Helical" evidence="2">
    <location>
        <begin position="120"/>
        <end position="153"/>
    </location>
</feature>
<dbReference type="STRING" id="60517.A0A158RAC9"/>
<keyword evidence="4" id="KW-1185">Reference proteome</keyword>
<feature type="region of interest" description="Disordered" evidence="1">
    <location>
        <begin position="1"/>
        <end position="47"/>
    </location>
</feature>
<sequence>MKQEMTFLDFKDEEEELEGDDGAFKDTIIESPPLRPKSNKTTSNSHQGRAPTLTIEVVRTCRPLKILSLLLAILALALLITASCSSSWMHLAPMRMGVVHECFPTEDGEYRCSQTFCFTIAFVISMILAMAGMGFLFVGIILFIAALSIYTLIPKRHLYNATVGVFFVAAIAYTACLIIHPIFFLIQFSDERPSIWTALKYWRLGMREVPYHSFAFLEHVSIKPEGHIHGNGEITPGYALFVGVAGVLILFVSIALLIVDKRVDEIVYREKITR</sequence>
<protein>
    <submittedName>
        <fullName evidence="5">Transmembrane protein</fullName>
    </submittedName>
</protein>
<gene>
    <name evidence="3" type="ORF">TASK_LOCUS9007</name>
</gene>